<dbReference type="Proteomes" id="UP000033096">
    <property type="component" value="Plasmid unnamed"/>
</dbReference>
<dbReference type="GeneID" id="24808368"/>
<dbReference type="Pfam" id="PF11959">
    <property type="entry name" value="DUF3473"/>
    <property type="match status" value="1"/>
</dbReference>
<dbReference type="PANTHER" id="PTHR47561:SF1">
    <property type="entry name" value="POLYSACCHARIDE DEACETYLASE FAMILY PROTEIN (AFU_ORTHOLOGUE AFUA_6G05030)"/>
    <property type="match status" value="1"/>
</dbReference>
<name>A0A0E3Q1F7_9EURY</name>
<feature type="domain" description="NodB homology" evidence="2">
    <location>
        <begin position="13"/>
        <end position="284"/>
    </location>
</feature>
<dbReference type="HOGENOM" id="CLU_066872_0_0_2"/>
<dbReference type="EMBL" id="CP009519">
    <property type="protein sequence ID" value="AKB42294.1"/>
    <property type="molecule type" value="Genomic_DNA"/>
</dbReference>
<evidence type="ECO:0000259" key="2">
    <source>
        <dbReference type="PROSITE" id="PS51677"/>
    </source>
</evidence>
<evidence type="ECO:0000313" key="4">
    <source>
        <dbReference type="Proteomes" id="UP000033096"/>
    </source>
</evidence>
<proteinExistence type="predicted"/>
<dbReference type="CDD" id="cd10941">
    <property type="entry name" value="CE4_PuuE_HpPgdA_like_2"/>
    <property type="match status" value="1"/>
</dbReference>
<dbReference type="SUPFAM" id="SSF88713">
    <property type="entry name" value="Glycoside hydrolase/deacetylase"/>
    <property type="match status" value="1"/>
</dbReference>
<keyword evidence="1" id="KW-1133">Transmembrane helix</keyword>
<dbReference type="PATRIC" id="fig|1434123.4.peg.4332"/>
<dbReference type="KEGG" id="mvc:MSVAZ_0025"/>
<gene>
    <name evidence="3" type="ORF">MSVAZ_0025</name>
</gene>
<accession>A0A0E3Q1F7</accession>
<dbReference type="GO" id="GO:0005975">
    <property type="term" value="P:carbohydrate metabolic process"/>
    <property type="evidence" value="ECO:0007669"/>
    <property type="project" value="InterPro"/>
</dbReference>
<dbReference type="Pfam" id="PF01522">
    <property type="entry name" value="Polysacc_deac_1"/>
    <property type="match status" value="1"/>
</dbReference>
<keyword evidence="4" id="KW-1185">Reference proteome</keyword>
<dbReference type="RefSeq" id="WP_048116512.1">
    <property type="nucleotide sequence ID" value="NZ_CP009519.1"/>
</dbReference>
<geneLocation type="plasmid" evidence="3 4">
    <name>unnamed</name>
</geneLocation>
<dbReference type="PROSITE" id="PS51677">
    <property type="entry name" value="NODB"/>
    <property type="match status" value="1"/>
</dbReference>
<evidence type="ECO:0000313" key="3">
    <source>
        <dbReference type="EMBL" id="AKB42294.1"/>
    </source>
</evidence>
<evidence type="ECO:0000256" key="1">
    <source>
        <dbReference type="SAM" id="Phobius"/>
    </source>
</evidence>
<protein>
    <submittedName>
        <fullName evidence="3">Polysaccharide deacetylase family protein, PEP-CTERM locus subfamily</fullName>
    </submittedName>
</protein>
<dbReference type="InterPro" id="IPR045235">
    <property type="entry name" value="PuuE_HpPgdA-like"/>
</dbReference>
<dbReference type="AlphaFoldDB" id="A0A0E3Q1F7"/>
<dbReference type="InterPro" id="IPR011330">
    <property type="entry name" value="Glyco_hydro/deAcase_b/a-brl"/>
</dbReference>
<dbReference type="PANTHER" id="PTHR47561">
    <property type="entry name" value="POLYSACCHARIDE DEACETYLASE FAMILY PROTEIN (AFU_ORTHOLOGUE AFUA_6G05030)"/>
    <property type="match status" value="1"/>
</dbReference>
<dbReference type="GO" id="GO:0016810">
    <property type="term" value="F:hydrolase activity, acting on carbon-nitrogen (but not peptide) bonds"/>
    <property type="evidence" value="ECO:0007669"/>
    <property type="project" value="InterPro"/>
</dbReference>
<keyword evidence="1" id="KW-0812">Transmembrane</keyword>
<dbReference type="InterPro" id="IPR002509">
    <property type="entry name" value="NODB_dom"/>
</dbReference>
<dbReference type="InterPro" id="IPR022560">
    <property type="entry name" value="DUF3473"/>
</dbReference>
<dbReference type="Gene3D" id="3.20.20.370">
    <property type="entry name" value="Glycoside hydrolase/deacetylase"/>
    <property type="match status" value="1"/>
</dbReference>
<sequence length="284" mass="32869">MKNALVIDLEHWYSNEFLIDYLPPEKVDQDLEAVKPILDLLDKYNLRVTFCVLGTFAERHPELVKYIHEKGHEIQSHAYSHKTLHELGKDAFEDEIIKSVNLLESITGEKPIGFRAPSFSIDNSTKWAFEVLGKYGFKYDSSIFPIKTMLYGEPKAPVNIYRPSKDNVTKNDPNGNIIEFPMTVLNFGINFPLAGGFYLRVLPLWFLIFGIKYINKKRPAIVYIHPWETYPKTPRLKLPLFSRFVAYYGINSSLLKLEGLLKEFHFTNIKEILDNSCSQAYLKP</sequence>
<keyword evidence="1" id="KW-0472">Membrane</keyword>
<reference evidence="3 4" key="1">
    <citation type="submission" date="2014-07" db="EMBL/GenBank/DDBJ databases">
        <title>Methanogenic archaea and the global carbon cycle.</title>
        <authorList>
            <person name="Henriksen J.R."/>
            <person name="Luke J."/>
            <person name="Reinhart S."/>
            <person name="Benedict M.N."/>
            <person name="Youngblut N.D."/>
            <person name="Metcalf M.E."/>
            <person name="Whitaker R.J."/>
            <person name="Metcalf W.W."/>
        </authorList>
    </citation>
    <scope>NUCLEOTIDE SEQUENCE [LARGE SCALE GENOMIC DNA]</scope>
    <source>
        <strain evidence="3 4">Z-761</strain>
        <plasmid evidence="3 4">unnamed</plasmid>
    </source>
</reference>
<organism evidence="3 4">
    <name type="scientific">Methanosarcina vacuolata Z-761</name>
    <dbReference type="NCBI Taxonomy" id="1434123"/>
    <lineage>
        <taxon>Archaea</taxon>
        <taxon>Methanobacteriati</taxon>
        <taxon>Methanobacteriota</taxon>
        <taxon>Stenosarchaea group</taxon>
        <taxon>Methanomicrobia</taxon>
        <taxon>Methanosarcinales</taxon>
        <taxon>Methanosarcinaceae</taxon>
        <taxon>Methanosarcina</taxon>
    </lineage>
</organism>
<feature type="transmembrane region" description="Helical" evidence="1">
    <location>
        <begin position="191"/>
        <end position="211"/>
    </location>
</feature>
<keyword evidence="3" id="KW-0614">Plasmid</keyword>